<dbReference type="NCBIfam" id="TIGR00277">
    <property type="entry name" value="HDIG"/>
    <property type="match status" value="1"/>
</dbReference>
<reference evidence="2" key="1">
    <citation type="journal article" date="2016" name="Front. Microbiol.">
        <title>Genome Sequence of the Piezophilic, Mesophilic Sulfate-Reducing Bacterium Desulfovibrio indicus J2T.</title>
        <authorList>
            <person name="Cao J."/>
            <person name="Maignien L."/>
            <person name="Shao Z."/>
            <person name="Alain K."/>
            <person name="Jebbar M."/>
        </authorList>
    </citation>
    <scope>NUCLEOTIDE SEQUENCE</scope>
    <source>
        <strain evidence="2">NBRC 103626</strain>
    </source>
</reference>
<dbReference type="AlphaFoldDB" id="A0AA37MCR7"/>
<organism evidence="2 3">
    <name type="scientific">Methylobacterium gregans</name>
    <dbReference type="NCBI Taxonomy" id="374424"/>
    <lineage>
        <taxon>Bacteria</taxon>
        <taxon>Pseudomonadati</taxon>
        <taxon>Pseudomonadota</taxon>
        <taxon>Alphaproteobacteria</taxon>
        <taxon>Hyphomicrobiales</taxon>
        <taxon>Methylobacteriaceae</taxon>
        <taxon>Methylobacterium</taxon>
    </lineage>
</organism>
<proteinExistence type="predicted"/>
<dbReference type="EMBL" id="BPQM01000084">
    <property type="protein sequence ID" value="GJD80163.1"/>
    <property type="molecule type" value="Genomic_DNA"/>
</dbReference>
<sequence>MLLLLTDRPDRTVALAQLLEQIAPCRVSTVQGRFPGRIEGALGLVADVDLLQPEAARSLRTLRGAAGGARTPLICLMRSMGERSLAEARSQGAELCLPGDTPIRTVAQAVLAHLRPASTGIEAVVARGAAETGTVITGLLDAARNGELVRAEAIDAGLTPVLTAVETGGLDRWLATVRSYDDATYQHCLLVTGLAATFAIDLGFSERDRQQIVRAALVHDVGKARIPLDVLNKPGRLDPAEQAVMRSHAAVGHRILVEAGGFDDLTLDVVRHHHEVLDGSGYPDGLAGSAISDPVRLVTICDIYAALVESRPYRAPMPSGEAVDVLLGMAGKLDMVLVHAFARSVSGT</sequence>
<reference evidence="2" key="2">
    <citation type="submission" date="2021-08" db="EMBL/GenBank/DDBJ databases">
        <authorList>
            <person name="Tani A."/>
            <person name="Ola A."/>
            <person name="Ogura Y."/>
            <person name="Katsura K."/>
            <person name="Hayashi T."/>
        </authorList>
    </citation>
    <scope>NUCLEOTIDE SEQUENCE</scope>
    <source>
        <strain evidence="2">NBRC 103626</strain>
    </source>
</reference>
<dbReference type="InterPro" id="IPR037522">
    <property type="entry name" value="HD_GYP_dom"/>
</dbReference>
<protein>
    <recommendedName>
        <fullName evidence="1">HD-GYP domain-containing protein</fullName>
    </recommendedName>
</protein>
<dbReference type="Proteomes" id="UP001055108">
    <property type="component" value="Unassembled WGS sequence"/>
</dbReference>
<dbReference type="InterPro" id="IPR006675">
    <property type="entry name" value="HDIG_dom"/>
</dbReference>
<dbReference type="PROSITE" id="PS51832">
    <property type="entry name" value="HD_GYP"/>
    <property type="match status" value="1"/>
</dbReference>
<keyword evidence="3" id="KW-1185">Reference proteome</keyword>
<feature type="domain" description="HD-GYP" evidence="1">
    <location>
        <begin position="162"/>
        <end position="348"/>
    </location>
</feature>
<evidence type="ECO:0000259" key="1">
    <source>
        <dbReference type="PROSITE" id="PS51832"/>
    </source>
</evidence>
<dbReference type="Pfam" id="PF13487">
    <property type="entry name" value="HD_5"/>
    <property type="match status" value="1"/>
</dbReference>
<dbReference type="SMART" id="SM00471">
    <property type="entry name" value="HDc"/>
    <property type="match status" value="1"/>
</dbReference>
<accession>A0AA37MCR7</accession>
<dbReference type="PANTHER" id="PTHR43155">
    <property type="entry name" value="CYCLIC DI-GMP PHOSPHODIESTERASE PA4108-RELATED"/>
    <property type="match status" value="1"/>
</dbReference>
<dbReference type="SUPFAM" id="SSF109604">
    <property type="entry name" value="HD-domain/PDEase-like"/>
    <property type="match status" value="1"/>
</dbReference>
<dbReference type="RefSeq" id="WP_238304045.1">
    <property type="nucleotide sequence ID" value="NZ_BPQM01000084.1"/>
</dbReference>
<evidence type="ECO:0000313" key="2">
    <source>
        <dbReference type="EMBL" id="GJD80163.1"/>
    </source>
</evidence>
<gene>
    <name evidence="2" type="ORF">NBEOAGPD_3402</name>
</gene>
<dbReference type="GO" id="GO:0008081">
    <property type="term" value="F:phosphoric diester hydrolase activity"/>
    <property type="evidence" value="ECO:0007669"/>
    <property type="project" value="UniProtKB-ARBA"/>
</dbReference>
<evidence type="ECO:0000313" key="3">
    <source>
        <dbReference type="Proteomes" id="UP001055108"/>
    </source>
</evidence>
<dbReference type="InterPro" id="IPR003607">
    <property type="entry name" value="HD/PDEase_dom"/>
</dbReference>
<comment type="caution">
    <text evidence="2">The sequence shown here is derived from an EMBL/GenBank/DDBJ whole genome shotgun (WGS) entry which is preliminary data.</text>
</comment>
<dbReference type="CDD" id="cd00077">
    <property type="entry name" value="HDc"/>
    <property type="match status" value="1"/>
</dbReference>
<name>A0AA37MCR7_9HYPH</name>
<dbReference type="Gene3D" id="1.10.3210.10">
    <property type="entry name" value="Hypothetical protein af1432"/>
    <property type="match status" value="1"/>
</dbReference>
<dbReference type="PANTHER" id="PTHR43155:SF2">
    <property type="entry name" value="CYCLIC DI-GMP PHOSPHODIESTERASE PA4108"/>
    <property type="match status" value="1"/>
</dbReference>